<organism evidence="2 3">
    <name type="scientific">Amycolatopsis xylanica</name>
    <dbReference type="NCBI Taxonomy" id="589385"/>
    <lineage>
        <taxon>Bacteria</taxon>
        <taxon>Bacillati</taxon>
        <taxon>Actinomycetota</taxon>
        <taxon>Actinomycetes</taxon>
        <taxon>Pseudonocardiales</taxon>
        <taxon>Pseudonocardiaceae</taxon>
        <taxon>Amycolatopsis</taxon>
    </lineage>
</organism>
<reference evidence="2 3" key="1">
    <citation type="submission" date="2016-10" db="EMBL/GenBank/DDBJ databases">
        <authorList>
            <person name="de Groot N.N."/>
        </authorList>
    </citation>
    <scope>NUCLEOTIDE SEQUENCE [LARGE SCALE GENOMIC DNA]</scope>
    <source>
        <strain evidence="2 3">CPCC 202699</strain>
    </source>
</reference>
<dbReference type="RefSeq" id="WP_091292701.1">
    <property type="nucleotide sequence ID" value="NZ_FNON01000005.1"/>
</dbReference>
<dbReference type="AlphaFoldDB" id="A0A1H3JMR1"/>
<feature type="domain" description="N-acetyltransferase" evidence="1">
    <location>
        <begin position="74"/>
        <end position="211"/>
    </location>
</feature>
<keyword evidence="2" id="KW-0808">Transferase</keyword>
<proteinExistence type="predicted"/>
<dbReference type="Proteomes" id="UP000199515">
    <property type="component" value="Unassembled WGS sequence"/>
</dbReference>
<dbReference type="GO" id="GO:0016747">
    <property type="term" value="F:acyltransferase activity, transferring groups other than amino-acyl groups"/>
    <property type="evidence" value="ECO:0007669"/>
    <property type="project" value="InterPro"/>
</dbReference>
<dbReference type="PROSITE" id="PS51186">
    <property type="entry name" value="GNAT"/>
    <property type="match status" value="1"/>
</dbReference>
<dbReference type="Pfam" id="PF00583">
    <property type="entry name" value="Acetyltransf_1"/>
    <property type="match status" value="1"/>
</dbReference>
<keyword evidence="3" id="KW-1185">Reference proteome</keyword>
<dbReference type="SUPFAM" id="SSF55729">
    <property type="entry name" value="Acyl-CoA N-acyltransferases (Nat)"/>
    <property type="match status" value="1"/>
</dbReference>
<dbReference type="OrthoDB" id="4966223at2"/>
<dbReference type="Gene3D" id="3.40.630.30">
    <property type="match status" value="1"/>
</dbReference>
<sequence>MEDHLVRAWVHGWAASRQTSAPVTEPDGWRIDVGLPDHRVRYILPSADPDLVRARVAGLSEQGTWLKVFGNVQATLMPGWTNDEPGYLMTIGLGHVEQAALPDGYRLEVKDGGDRAEAVVYAADGEIAARAQTGLAGDAAVLDQVVTEQAHRRRGLGRVVMGALSGFAHDAGARTAVLAATDDGRALYLALGWTEVRPLTGAWLAKARGGH</sequence>
<dbReference type="CDD" id="cd04301">
    <property type="entry name" value="NAT_SF"/>
    <property type="match status" value="1"/>
</dbReference>
<evidence type="ECO:0000313" key="2">
    <source>
        <dbReference type="EMBL" id="SDY40534.1"/>
    </source>
</evidence>
<gene>
    <name evidence="2" type="ORF">SAMN05421504_105455</name>
</gene>
<evidence type="ECO:0000259" key="1">
    <source>
        <dbReference type="PROSITE" id="PS51186"/>
    </source>
</evidence>
<dbReference type="STRING" id="589385.SAMN05421504_105455"/>
<evidence type="ECO:0000313" key="3">
    <source>
        <dbReference type="Proteomes" id="UP000199515"/>
    </source>
</evidence>
<dbReference type="InterPro" id="IPR000182">
    <property type="entry name" value="GNAT_dom"/>
</dbReference>
<dbReference type="InterPro" id="IPR016181">
    <property type="entry name" value="Acyl_CoA_acyltransferase"/>
</dbReference>
<name>A0A1H3JMR1_9PSEU</name>
<dbReference type="EMBL" id="FNON01000005">
    <property type="protein sequence ID" value="SDY40534.1"/>
    <property type="molecule type" value="Genomic_DNA"/>
</dbReference>
<protein>
    <submittedName>
        <fullName evidence="2">Acetyltransferase (GNAT) family protein</fullName>
    </submittedName>
</protein>
<accession>A0A1H3JMR1</accession>